<sequence length="33" mass="3477">ASGDFLAVFALASNKSAVFDIVNFFLSLQALSL</sequence>
<gene>
    <name evidence="1" type="ORF">LCGC14_1097030</name>
</gene>
<reference evidence="1" key="1">
    <citation type="journal article" date="2015" name="Nature">
        <title>Complex archaea that bridge the gap between prokaryotes and eukaryotes.</title>
        <authorList>
            <person name="Spang A."/>
            <person name="Saw J.H."/>
            <person name="Jorgensen S.L."/>
            <person name="Zaremba-Niedzwiedzka K."/>
            <person name="Martijn J."/>
            <person name="Lind A.E."/>
            <person name="van Eijk R."/>
            <person name="Schleper C."/>
            <person name="Guy L."/>
            <person name="Ettema T.J."/>
        </authorList>
    </citation>
    <scope>NUCLEOTIDE SEQUENCE</scope>
</reference>
<name>A0A0F9MYF1_9ZZZZ</name>
<feature type="non-terminal residue" evidence="1">
    <location>
        <position position="1"/>
    </location>
</feature>
<proteinExistence type="predicted"/>
<dbReference type="EMBL" id="LAZR01004915">
    <property type="protein sequence ID" value="KKN04472.1"/>
    <property type="molecule type" value="Genomic_DNA"/>
</dbReference>
<evidence type="ECO:0000313" key="1">
    <source>
        <dbReference type="EMBL" id="KKN04472.1"/>
    </source>
</evidence>
<organism evidence="1">
    <name type="scientific">marine sediment metagenome</name>
    <dbReference type="NCBI Taxonomy" id="412755"/>
    <lineage>
        <taxon>unclassified sequences</taxon>
        <taxon>metagenomes</taxon>
        <taxon>ecological metagenomes</taxon>
    </lineage>
</organism>
<comment type="caution">
    <text evidence="1">The sequence shown here is derived from an EMBL/GenBank/DDBJ whole genome shotgun (WGS) entry which is preliminary data.</text>
</comment>
<dbReference type="AlphaFoldDB" id="A0A0F9MYF1"/>
<protein>
    <submittedName>
        <fullName evidence="1">Uncharacterized protein</fullName>
    </submittedName>
</protein>
<accession>A0A0F9MYF1</accession>